<keyword evidence="2" id="KW-1185">Reference proteome</keyword>
<protein>
    <submittedName>
        <fullName evidence="1">Uncharacterized protein</fullName>
    </submittedName>
</protein>
<sequence>MKEDLNLNNCKGSFASRLADQCLQTRHTKARIFILAIHIMPKSQPTSQTSSSDPNLSQLWPSYTSLSADTSQLPASRSLSQSAHRHYFSAPNHASCRGSRYLIGFDNSVVVEAKVS</sequence>
<accession>A0A6A6TFS0</accession>
<organism evidence="1 2">
    <name type="scientific">Lophiostoma macrostomum CBS 122681</name>
    <dbReference type="NCBI Taxonomy" id="1314788"/>
    <lineage>
        <taxon>Eukaryota</taxon>
        <taxon>Fungi</taxon>
        <taxon>Dikarya</taxon>
        <taxon>Ascomycota</taxon>
        <taxon>Pezizomycotina</taxon>
        <taxon>Dothideomycetes</taxon>
        <taxon>Pleosporomycetidae</taxon>
        <taxon>Pleosporales</taxon>
        <taxon>Lophiostomataceae</taxon>
        <taxon>Lophiostoma</taxon>
    </lineage>
</organism>
<dbReference type="EMBL" id="MU004312">
    <property type="protein sequence ID" value="KAF2658815.1"/>
    <property type="molecule type" value="Genomic_DNA"/>
</dbReference>
<name>A0A6A6TFS0_9PLEO</name>
<evidence type="ECO:0000313" key="2">
    <source>
        <dbReference type="Proteomes" id="UP000799324"/>
    </source>
</evidence>
<evidence type="ECO:0000313" key="1">
    <source>
        <dbReference type="EMBL" id="KAF2658815.1"/>
    </source>
</evidence>
<dbReference type="Proteomes" id="UP000799324">
    <property type="component" value="Unassembled WGS sequence"/>
</dbReference>
<dbReference type="AlphaFoldDB" id="A0A6A6TFS0"/>
<proteinExistence type="predicted"/>
<reference evidence="1" key="1">
    <citation type="journal article" date="2020" name="Stud. Mycol.">
        <title>101 Dothideomycetes genomes: a test case for predicting lifestyles and emergence of pathogens.</title>
        <authorList>
            <person name="Haridas S."/>
            <person name="Albert R."/>
            <person name="Binder M."/>
            <person name="Bloem J."/>
            <person name="Labutti K."/>
            <person name="Salamov A."/>
            <person name="Andreopoulos B."/>
            <person name="Baker S."/>
            <person name="Barry K."/>
            <person name="Bills G."/>
            <person name="Bluhm B."/>
            <person name="Cannon C."/>
            <person name="Castanera R."/>
            <person name="Culley D."/>
            <person name="Daum C."/>
            <person name="Ezra D."/>
            <person name="Gonzalez J."/>
            <person name="Henrissat B."/>
            <person name="Kuo A."/>
            <person name="Liang C."/>
            <person name="Lipzen A."/>
            <person name="Lutzoni F."/>
            <person name="Magnuson J."/>
            <person name="Mondo S."/>
            <person name="Nolan M."/>
            <person name="Ohm R."/>
            <person name="Pangilinan J."/>
            <person name="Park H.-J."/>
            <person name="Ramirez L."/>
            <person name="Alfaro M."/>
            <person name="Sun H."/>
            <person name="Tritt A."/>
            <person name="Yoshinaga Y."/>
            <person name="Zwiers L.-H."/>
            <person name="Turgeon B."/>
            <person name="Goodwin S."/>
            <person name="Spatafora J."/>
            <person name="Crous P."/>
            <person name="Grigoriev I."/>
        </authorList>
    </citation>
    <scope>NUCLEOTIDE SEQUENCE</scope>
    <source>
        <strain evidence="1">CBS 122681</strain>
    </source>
</reference>
<gene>
    <name evidence="1" type="ORF">K491DRAFT_689884</name>
</gene>